<dbReference type="EMBL" id="JADWOX010000016">
    <property type="protein sequence ID" value="MBI1685845.1"/>
    <property type="molecule type" value="Genomic_DNA"/>
</dbReference>
<accession>A0ABS0T429</accession>
<evidence type="ECO:0000256" key="1">
    <source>
        <dbReference type="ARBA" id="ARBA00022612"/>
    </source>
</evidence>
<reference evidence="3 4" key="1">
    <citation type="submission" date="2020-11" db="EMBL/GenBank/DDBJ databases">
        <title>genome sequence of strain KACC 18849.</title>
        <authorList>
            <person name="Gao J."/>
            <person name="Zhang X."/>
        </authorList>
    </citation>
    <scope>NUCLEOTIDE SEQUENCE [LARGE SCALE GENOMIC DNA]</scope>
    <source>
        <strain evidence="3 4">KACC 18849</strain>
    </source>
</reference>
<dbReference type="Gene3D" id="3.40.50.300">
    <property type="entry name" value="P-loop containing nucleotide triphosphate hydrolases"/>
    <property type="match status" value="1"/>
</dbReference>
<name>A0ABS0T429_9CAUL</name>
<comment type="caution">
    <text evidence="3">The sequence shown here is derived from an EMBL/GenBank/DDBJ whole genome shotgun (WGS) entry which is preliminary data.</text>
</comment>
<gene>
    <name evidence="3" type="ORF">I4Q42_19420</name>
</gene>
<feature type="domain" description="Terminase large subunit gp17-like C-terminal" evidence="2">
    <location>
        <begin position="284"/>
        <end position="426"/>
    </location>
</feature>
<evidence type="ECO:0000313" key="3">
    <source>
        <dbReference type="EMBL" id="MBI1685845.1"/>
    </source>
</evidence>
<organism evidence="3 4">
    <name type="scientific">Caulobacter hibisci</name>
    <dbReference type="NCBI Taxonomy" id="2035993"/>
    <lineage>
        <taxon>Bacteria</taxon>
        <taxon>Pseudomonadati</taxon>
        <taxon>Pseudomonadota</taxon>
        <taxon>Alphaproteobacteria</taxon>
        <taxon>Caulobacterales</taxon>
        <taxon>Caulobacteraceae</taxon>
        <taxon>Caulobacter</taxon>
    </lineage>
</organism>
<sequence>MTTNPGPKIASSGCTPLSSADWDRLRELSNLSAWFKSASSLRAAEAQVLRTWTALDHQKPPETPWATWLMLGGRGAGKTFAGAGWVTDQAAAPCRMALVGPTFHDVREVMIEGPSGLRAMAQEANRVRWEGSRRRLVWETGAEAYAFSAEDPDSLRGPQFHAAWADEFCAWPKAAETLAMLRFGLRLGEDPRLVVTTTPRPTRALKVLMAEPGVETTRAGTAANAGNLAPRFLATLEALYGGTRLAAQELEGIVVETDGGLFRAEDLARCRGAPPAKFDRVVVAVDPPATARGDACGVVVAGRRDGRAYVLADRTARGLSPNGWASLAVAAAVDFDADALVAEANQGGEMVRSVLAQAAPPCPIKLVRASVGKRARAEPVAALYEQGRVVHCGAFPALEEELMGLGDGDLGHSPDRADALVWALSELMLGGGKAPRLRVV</sequence>
<evidence type="ECO:0000259" key="2">
    <source>
        <dbReference type="Pfam" id="PF17289"/>
    </source>
</evidence>
<proteinExistence type="predicted"/>
<dbReference type="Proteomes" id="UP000639859">
    <property type="component" value="Unassembled WGS sequence"/>
</dbReference>
<dbReference type="Pfam" id="PF03237">
    <property type="entry name" value="Terminase_6N"/>
    <property type="match status" value="1"/>
</dbReference>
<dbReference type="Gene3D" id="3.30.420.240">
    <property type="match status" value="1"/>
</dbReference>
<keyword evidence="4" id="KW-1185">Reference proteome</keyword>
<evidence type="ECO:0000313" key="4">
    <source>
        <dbReference type="Proteomes" id="UP000639859"/>
    </source>
</evidence>
<dbReference type="Pfam" id="PF17289">
    <property type="entry name" value="Terminase_6C"/>
    <property type="match status" value="1"/>
</dbReference>
<dbReference type="InterPro" id="IPR027417">
    <property type="entry name" value="P-loop_NTPase"/>
</dbReference>
<keyword evidence="1" id="KW-1188">Viral release from host cell</keyword>
<protein>
    <submittedName>
        <fullName evidence="3">DNA-packaging protein</fullName>
    </submittedName>
</protein>
<dbReference type="InterPro" id="IPR035421">
    <property type="entry name" value="Terminase_6C"/>
</dbReference>